<dbReference type="OrthoDB" id="5279008at2759"/>
<dbReference type="SUPFAM" id="SSF52047">
    <property type="entry name" value="RNI-like"/>
    <property type="match status" value="1"/>
</dbReference>
<dbReference type="AlphaFoldDB" id="A0A6A5Y160"/>
<evidence type="ECO:0008006" key="4">
    <source>
        <dbReference type="Google" id="ProtNLM"/>
    </source>
</evidence>
<name>A0A6A5Y160_9PLEO</name>
<feature type="region of interest" description="Disordered" evidence="1">
    <location>
        <begin position="458"/>
        <end position="481"/>
    </location>
</feature>
<evidence type="ECO:0000256" key="1">
    <source>
        <dbReference type="SAM" id="MobiDB-lite"/>
    </source>
</evidence>
<dbReference type="CDD" id="cd09917">
    <property type="entry name" value="F-box_SF"/>
    <property type="match status" value="1"/>
</dbReference>
<gene>
    <name evidence="2" type="ORF">BU24DRAFT_405915</name>
</gene>
<organism evidence="2 3">
    <name type="scientific">Aaosphaeria arxii CBS 175.79</name>
    <dbReference type="NCBI Taxonomy" id="1450172"/>
    <lineage>
        <taxon>Eukaryota</taxon>
        <taxon>Fungi</taxon>
        <taxon>Dikarya</taxon>
        <taxon>Ascomycota</taxon>
        <taxon>Pezizomycotina</taxon>
        <taxon>Dothideomycetes</taxon>
        <taxon>Pleosporomycetidae</taxon>
        <taxon>Pleosporales</taxon>
        <taxon>Pleosporales incertae sedis</taxon>
        <taxon>Aaosphaeria</taxon>
    </lineage>
</organism>
<dbReference type="EMBL" id="ML978067">
    <property type="protein sequence ID" value="KAF2019212.1"/>
    <property type="molecule type" value="Genomic_DNA"/>
</dbReference>
<dbReference type="GeneID" id="54283128"/>
<feature type="compositionally biased region" description="Acidic residues" evidence="1">
    <location>
        <begin position="464"/>
        <end position="481"/>
    </location>
</feature>
<sequence>MAQPALASMPIELLVHIIATYLSTEDLGALRLTSKYLEQALFDSFAREFFTKKQFMLTTPSLTTLIDIAKHPALSKSLQHVIIGLDHYQYTSNGFTTFGEAEKYYQGFADQQYLIHSGQDREMLAEALCALPNLKTIGIRDYSAVGRVREGSRWNSYGAPTVFRETGLMLPPHKTGADILAALPAKMFTLIMNALADAKKPVPEIETILRAIGSGLSDAAFYLPEYQSVKFEPVLQGLKTLLLTVNPGMAHPVLHIDNSDDVMGHRYLKQFLTRLPNLTHLRLNYQSHDRCAGKPMVEWLGDSKIFPLPKLERLDIGMTAAPPELLLRVIALHAQTLRHINLWKFGLTYPRQDITHDVDDRPHPWRSFLETLAGVPNLNLTNIMLGNTYHYDGVNPPINVQFITEAAKAVGEDTEKRLTYGHKAFDQTREYHGKMSDFLPKLIEDAFARWPVGYSHRAQRFDQNEDEDMDSDDDEDEDFED</sequence>
<keyword evidence="3" id="KW-1185">Reference proteome</keyword>
<dbReference type="RefSeq" id="XP_033387551.1">
    <property type="nucleotide sequence ID" value="XM_033525731.1"/>
</dbReference>
<accession>A0A6A5Y160</accession>
<evidence type="ECO:0000313" key="2">
    <source>
        <dbReference type="EMBL" id="KAF2019212.1"/>
    </source>
</evidence>
<evidence type="ECO:0000313" key="3">
    <source>
        <dbReference type="Proteomes" id="UP000799778"/>
    </source>
</evidence>
<dbReference type="Proteomes" id="UP000799778">
    <property type="component" value="Unassembled WGS sequence"/>
</dbReference>
<proteinExistence type="predicted"/>
<reference evidence="2" key="1">
    <citation type="journal article" date="2020" name="Stud. Mycol.">
        <title>101 Dothideomycetes genomes: a test case for predicting lifestyles and emergence of pathogens.</title>
        <authorList>
            <person name="Haridas S."/>
            <person name="Albert R."/>
            <person name="Binder M."/>
            <person name="Bloem J."/>
            <person name="Labutti K."/>
            <person name="Salamov A."/>
            <person name="Andreopoulos B."/>
            <person name="Baker S."/>
            <person name="Barry K."/>
            <person name="Bills G."/>
            <person name="Bluhm B."/>
            <person name="Cannon C."/>
            <person name="Castanera R."/>
            <person name="Culley D."/>
            <person name="Daum C."/>
            <person name="Ezra D."/>
            <person name="Gonzalez J."/>
            <person name="Henrissat B."/>
            <person name="Kuo A."/>
            <person name="Liang C."/>
            <person name="Lipzen A."/>
            <person name="Lutzoni F."/>
            <person name="Magnuson J."/>
            <person name="Mondo S."/>
            <person name="Nolan M."/>
            <person name="Ohm R."/>
            <person name="Pangilinan J."/>
            <person name="Park H.-J."/>
            <person name="Ramirez L."/>
            <person name="Alfaro M."/>
            <person name="Sun H."/>
            <person name="Tritt A."/>
            <person name="Yoshinaga Y."/>
            <person name="Zwiers L.-H."/>
            <person name="Turgeon B."/>
            <person name="Goodwin S."/>
            <person name="Spatafora J."/>
            <person name="Crous P."/>
            <person name="Grigoriev I."/>
        </authorList>
    </citation>
    <scope>NUCLEOTIDE SEQUENCE</scope>
    <source>
        <strain evidence="2">CBS 175.79</strain>
    </source>
</reference>
<protein>
    <recommendedName>
        <fullName evidence="4">F-box domain-containing protein</fullName>
    </recommendedName>
</protein>